<gene>
    <name evidence="10" type="ORF">ACFPQB_12595</name>
</gene>
<dbReference type="SMART" id="SM00490">
    <property type="entry name" value="HELICc"/>
    <property type="match status" value="1"/>
</dbReference>
<evidence type="ECO:0000256" key="1">
    <source>
        <dbReference type="ARBA" id="ARBA00022741"/>
    </source>
</evidence>
<evidence type="ECO:0000256" key="2">
    <source>
        <dbReference type="ARBA" id="ARBA00022763"/>
    </source>
</evidence>
<dbReference type="InterPro" id="IPR014001">
    <property type="entry name" value="Helicase_ATP-bd"/>
</dbReference>
<comment type="caution">
    <text evidence="10">The sequence shown here is derived from an EMBL/GenBank/DDBJ whole genome shotgun (WGS) entry which is preliminary data.</text>
</comment>
<evidence type="ECO:0000256" key="5">
    <source>
        <dbReference type="ARBA" id="ARBA00022840"/>
    </source>
</evidence>
<organism evidence="10 11">
    <name type="scientific">Nocardioides vastitatis</name>
    <dbReference type="NCBI Taxonomy" id="2568655"/>
    <lineage>
        <taxon>Bacteria</taxon>
        <taxon>Bacillati</taxon>
        <taxon>Actinomycetota</taxon>
        <taxon>Actinomycetes</taxon>
        <taxon>Propionibacteriales</taxon>
        <taxon>Nocardioidaceae</taxon>
        <taxon>Nocardioides</taxon>
    </lineage>
</organism>
<protein>
    <submittedName>
        <fullName evidence="10">ATP-dependent DNA helicase RecG</fullName>
    </submittedName>
</protein>
<keyword evidence="6" id="KW-0238">DNA-binding</keyword>
<dbReference type="SUPFAM" id="SSF52540">
    <property type="entry name" value="P-loop containing nucleoside triphosphate hydrolases"/>
    <property type="match status" value="2"/>
</dbReference>
<dbReference type="Pfam" id="PF00270">
    <property type="entry name" value="DEAD"/>
    <property type="match status" value="1"/>
</dbReference>
<dbReference type="SMART" id="SM00487">
    <property type="entry name" value="DEXDc"/>
    <property type="match status" value="1"/>
</dbReference>
<dbReference type="PROSITE" id="PS51192">
    <property type="entry name" value="HELICASE_ATP_BIND_1"/>
    <property type="match status" value="1"/>
</dbReference>
<name>A0ABW0ZK15_9ACTN</name>
<evidence type="ECO:0000313" key="10">
    <source>
        <dbReference type="EMBL" id="MFC5729759.1"/>
    </source>
</evidence>
<dbReference type="PANTHER" id="PTHR47964">
    <property type="entry name" value="ATP-DEPENDENT DNA HELICASE HOMOLOG RECG, CHLOROPLASTIC"/>
    <property type="match status" value="1"/>
</dbReference>
<keyword evidence="2" id="KW-0227">DNA damage</keyword>
<evidence type="ECO:0000256" key="3">
    <source>
        <dbReference type="ARBA" id="ARBA00022801"/>
    </source>
</evidence>
<dbReference type="InterPro" id="IPR011545">
    <property type="entry name" value="DEAD/DEAH_box_helicase_dom"/>
</dbReference>
<sequence length="761" mass="82913">MTITLASPLTTVLGATSPAKRKKFEDGLGIRTVGDLLRHFPRRYLETGSLTKVADLRVGQMLCVVGEITECRTLTYNDRRTGRPAYRVEAMLRTGGPKLKMTFFAKNQGTAGWHARRVAEGNRGVFLGKADRFRDQWQLVNPQLTIFGMGDSEDPDGALTEDIVEPGALYPIYPLTKGVQSWDVARAVRFARVVVEDIPELLPAPVRERYDVLDVDRAYEWVHQPEDRDQVTRAHHRFRFEEALITQLVLGRRRRAIRELGATIRTGGDGALLKAFDQRLPFDLARGQREIGAGIEKDLAQPHPMNRLLQGEVGSGKTLVALRAMLRVVDSGGQAALLAPTEVLAQQHYRSIVAMLGELAMGGTIFGSGEGTRVELLTGSMTKTQRTEPLSRIASGEAGIVIGTHALLQENVFFADLGLVVVDEQHRFGVEQRAALTDKALVPPHLLVMTATPIPRTVAMTVFGDLETSTLTELPAGRAPIQTNLVPLAEQPGWITRVWERVREEVGKGHQVYVVCPRISGDVAEAGQIEPVDRLIGVDEDDLFEVSEVSEVMPPPRGPGAAVEEVVERLADGPLAGLRIGRLHGRLPADEKDATMRAFAAGDLDVLVSTTVIEVGVDVANATTMVILDAERFGISQLHQLRGRVGRGGHHGLCLLVSQAEIGSPARERLDAVASTTDGFLLSRIDLEQRREGDVLGATQAGRRSSLENLRVLRDEDTIVAAREAAETLLDADPDLADAPPLAGAVIALEESQRGDFVDKS</sequence>
<keyword evidence="1" id="KW-0547">Nucleotide-binding</keyword>
<dbReference type="InterPro" id="IPR001650">
    <property type="entry name" value="Helicase_C-like"/>
</dbReference>
<dbReference type="PANTHER" id="PTHR47964:SF1">
    <property type="entry name" value="ATP-DEPENDENT DNA HELICASE HOMOLOG RECG, CHLOROPLASTIC"/>
    <property type="match status" value="1"/>
</dbReference>
<dbReference type="Gene3D" id="3.40.50.300">
    <property type="entry name" value="P-loop containing nucleotide triphosphate hydrolases"/>
    <property type="match status" value="2"/>
</dbReference>
<evidence type="ECO:0000256" key="7">
    <source>
        <dbReference type="ARBA" id="ARBA00023204"/>
    </source>
</evidence>
<dbReference type="CDD" id="cd17992">
    <property type="entry name" value="DEXHc_RecG"/>
    <property type="match status" value="1"/>
</dbReference>
<dbReference type="Gene3D" id="2.40.50.140">
    <property type="entry name" value="Nucleic acid-binding proteins"/>
    <property type="match status" value="1"/>
</dbReference>
<dbReference type="EMBL" id="JBHSNS010000005">
    <property type="protein sequence ID" value="MFC5729759.1"/>
    <property type="molecule type" value="Genomic_DNA"/>
</dbReference>
<dbReference type="CDD" id="cd04488">
    <property type="entry name" value="RecG_wedge_OBF"/>
    <property type="match status" value="1"/>
</dbReference>
<dbReference type="GO" id="GO:0004386">
    <property type="term" value="F:helicase activity"/>
    <property type="evidence" value="ECO:0007669"/>
    <property type="project" value="UniProtKB-KW"/>
</dbReference>
<evidence type="ECO:0000259" key="8">
    <source>
        <dbReference type="PROSITE" id="PS51192"/>
    </source>
</evidence>
<feature type="domain" description="Helicase C-terminal" evidence="9">
    <location>
        <begin position="531"/>
        <end position="693"/>
    </location>
</feature>
<reference evidence="11" key="1">
    <citation type="journal article" date="2019" name="Int. J. Syst. Evol. Microbiol.">
        <title>The Global Catalogue of Microorganisms (GCM) 10K type strain sequencing project: providing services to taxonomists for standard genome sequencing and annotation.</title>
        <authorList>
            <consortium name="The Broad Institute Genomics Platform"/>
            <consortium name="The Broad Institute Genome Sequencing Center for Infectious Disease"/>
            <person name="Wu L."/>
            <person name="Ma J."/>
        </authorList>
    </citation>
    <scope>NUCLEOTIDE SEQUENCE [LARGE SCALE GENOMIC DNA]</scope>
    <source>
        <strain evidence="11">YIM 94188</strain>
    </source>
</reference>
<keyword evidence="11" id="KW-1185">Reference proteome</keyword>
<keyword evidence="5" id="KW-0067">ATP-binding</keyword>
<dbReference type="InterPro" id="IPR012340">
    <property type="entry name" value="NA-bd_OB-fold"/>
</dbReference>
<dbReference type="Proteomes" id="UP001596072">
    <property type="component" value="Unassembled WGS sequence"/>
</dbReference>
<proteinExistence type="predicted"/>
<dbReference type="PROSITE" id="PS51194">
    <property type="entry name" value="HELICASE_CTER"/>
    <property type="match status" value="1"/>
</dbReference>
<keyword evidence="3" id="KW-0378">Hydrolase</keyword>
<feature type="domain" description="Helicase ATP-binding" evidence="8">
    <location>
        <begin position="298"/>
        <end position="471"/>
    </location>
</feature>
<evidence type="ECO:0000313" key="11">
    <source>
        <dbReference type="Proteomes" id="UP001596072"/>
    </source>
</evidence>
<keyword evidence="7" id="KW-0234">DNA repair</keyword>
<dbReference type="InterPro" id="IPR027417">
    <property type="entry name" value="P-loop_NTPase"/>
</dbReference>
<dbReference type="Pfam" id="PF00271">
    <property type="entry name" value="Helicase_C"/>
    <property type="match status" value="1"/>
</dbReference>
<dbReference type="RefSeq" id="WP_136431596.1">
    <property type="nucleotide sequence ID" value="NZ_JBHSNS010000005.1"/>
</dbReference>
<evidence type="ECO:0000259" key="9">
    <source>
        <dbReference type="PROSITE" id="PS51194"/>
    </source>
</evidence>
<keyword evidence="4 10" id="KW-0347">Helicase</keyword>
<accession>A0ABW0ZK15</accession>
<dbReference type="SUPFAM" id="SSF50249">
    <property type="entry name" value="Nucleic acid-binding proteins"/>
    <property type="match status" value="1"/>
</dbReference>
<evidence type="ECO:0000256" key="4">
    <source>
        <dbReference type="ARBA" id="ARBA00022806"/>
    </source>
</evidence>
<evidence type="ECO:0000256" key="6">
    <source>
        <dbReference type="ARBA" id="ARBA00023125"/>
    </source>
</evidence>
<dbReference type="InterPro" id="IPR047112">
    <property type="entry name" value="RecG/Mfd"/>
</dbReference>